<reference evidence="1 2" key="1">
    <citation type="submission" date="2016-11" db="EMBL/GenBank/DDBJ databases">
        <authorList>
            <person name="Jaros S."/>
            <person name="Januszkiewicz K."/>
            <person name="Wedrychowicz H."/>
        </authorList>
    </citation>
    <scope>NUCLEOTIDE SEQUENCE [LARGE SCALE GENOMIC DNA]</scope>
    <source>
        <strain evidence="1 2">DSM 24574</strain>
    </source>
</reference>
<evidence type="ECO:0000313" key="1">
    <source>
        <dbReference type="EMBL" id="SHG84553.1"/>
    </source>
</evidence>
<dbReference type="Proteomes" id="UP000184212">
    <property type="component" value="Unassembled WGS sequence"/>
</dbReference>
<dbReference type="EMBL" id="FQWQ01000001">
    <property type="protein sequence ID" value="SHG84553.1"/>
    <property type="molecule type" value="Genomic_DNA"/>
</dbReference>
<gene>
    <name evidence="1" type="ORF">SAMN04488109_2107</name>
</gene>
<dbReference type="AlphaFoldDB" id="A0A1M5N6D5"/>
<organism evidence="1 2">
    <name type="scientific">Chryseolinea serpens</name>
    <dbReference type="NCBI Taxonomy" id="947013"/>
    <lineage>
        <taxon>Bacteria</taxon>
        <taxon>Pseudomonadati</taxon>
        <taxon>Bacteroidota</taxon>
        <taxon>Cytophagia</taxon>
        <taxon>Cytophagales</taxon>
        <taxon>Fulvivirgaceae</taxon>
        <taxon>Chryseolinea</taxon>
    </lineage>
</organism>
<proteinExistence type="predicted"/>
<accession>A0A1M5N6D5</accession>
<protein>
    <submittedName>
        <fullName evidence="1">Uncharacterized protein</fullName>
    </submittedName>
</protein>
<name>A0A1M5N6D5_9BACT</name>
<sequence>MLYYPDKIGYSPPKNKAAEAQTRMWYFFPQRGWQTTSQTTSPRRTTAAYFSSCGPTPHQPSVEGWRLVAWSGTDSKVCGGSLVPRGGPARTECANDSLLSIPTIRSGGLSVPSPAIARSNRPRQLSGSGFPLLSLAGTIPPGEEALHRTTYSHT</sequence>
<dbReference type="STRING" id="947013.SAMN04488109_2107"/>
<evidence type="ECO:0000313" key="2">
    <source>
        <dbReference type="Proteomes" id="UP000184212"/>
    </source>
</evidence>
<keyword evidence="2" id="KW-1185">Reference proteome</keyword>